<evidence type="ECO:0000313" key="5">
    <source>
        <dbReference type="EnsemblMetazoa" id="XP_028512546.1"/>
    </source>
</evidence>
<dbReference type="PROSITE" id="PS50835">
    <property type="entry name" value="IG_LIKE"/>
    <property type="match status" value="1"/>
</dbReference>
<dbReference type="RefSeq" id="XP_028512546.1">
    <property type="nucleotide sequence ID" value="XM_028656745.1"/>
</dbReference>
<dbReference type="KEGG" id="epa:110231380"/>
<dbReference type="SMART" id="SM00409">
    <property type="entry name" value="IG"/>
    <property type="match status" value="1"/>
</dbReference>
<accession>A0A913YDH6</accession>
<dbReference type="PANTHER" id="PTHR45080:SF8">
    <property type="entry name" value="IG-LIKE DOMAIN-CONTAINING PROTEIN"/>
    <property type="match status" value="1"/>
</dbReference>
<dbReference type="GO" id="GO:0005886">
    <property type="term" value="C:plasma membrane"/>
    <property type="evidence" value="ECO:0007669"/>
    <property type="project" value="TreeGrafter"/>
</dbReference>
<dbReference type="EnsemblMetazoa" id="XM_028656745.1">
    <property type="protein sequence ID" value="XP_028512546.1"/>
    <property type="gene ID" value="LOC110231380"/>
</dbReference>
<evidence type="ECO:0000259" key="4">
    <source>
        <dbReference type="PROSITE" id="PS50835"/>
    </source>
</evidence>
<evidence type="ECO:0000256" key="1">
    <source>
        <dbReference type="ARBA" id="ARBA00022729"/>
    </source>
</evidence>
<dbReference type="GO" id="GO:0007156">
    <property type="term" value="P:homophilic cell adhesion via plasma membrane adhesion molecules"/>
    <property type="evidence" value="ECO:0007669"/>
    <property type="project" value="TreeGrafter"/>
</dbReference>
<evidence type="ECO:0000256" key="2">
    <source>
        <dbReference type="ARBA" id="ARBA00023157"/>
    </source>
</evidence>
<feature type="domain" description="Ig-like" evidence="4">
    <location>
        <begin position="51"/>
        <end position="142"/>
    </location>
</feature>
<keyword evidence="2" id="KW-1015">Disulfide bond</keyword>
<dbReference type="SUPFAM" id="SSF48726">
    <property type="entry name" value="Immunoglobulin"/>
    <property type="match status" value="2"/>
</dbReference>
<evidence type="ECO:0000313" key="6">
    <source>
        <dbReference type="Proteomes" id="UP000887567"/>
    </source>
</evidence>
<reference evidence="5" key="1">
    <citation type="submission" date="2022-11" db="UniProtKB">
        <authorList>
            <consortium name="EnsemblMetazoa"/>
        </authorList>
    </citation>
    <scope>IDENTIFICATION</scope>
</reference>
<keyword evidence="1" id="KW-0732">Signal</keyword>
<dbReference type="Pfam" id="PF07679">
    <property type="entry name" value="I-set"/>
    <property type="match status" value="1"/>
</dbReference>
<dbReference type="GO" id="GO:0008046">
    <property type="term" value="F:axon guidance receptor activity"/>
    <property type="evidence" value="ECO:0007669"/>
    <property type="project" value="TreeGrafter"/>
</dbReference>
<dbReference type="InterPro" id="IPR050958">
    <property type="entry name" value="Cell_Adh-Cytoskel_Orgn"/>
</dbReference>
<dbReference type="OrthoDB" id="10012075at2759"/>
<protein>
    <recommendedName>
        <fullName evidence="4">Ig-like domain-containing protein</fullName>
    </recommendedName>
</protein>
<dbReference type="AlphaFoldDB" id="A0A913YDH6"/>
<dbReference type="Proteomes" id="UP000887567">
    <property type="component" value="Unplaced"/>
</dbReference>
<organism evidence="5 6">
    <name type="scientific">Exaiptasia diaphana</name>
    <name type="common">Tropical sea anemone</name>
    <name type="synonym">Aiptasia pulchella</name>
    <dbReference type="NCBI Taxonomy" id="2652724"/>
    <lineage>
        <taxon>Eukaryota</taxon>
        <taxon>Metazoa</taxon>
        <taxon>Cnidaria</taxon>
        <taxon>Anthozoa</taxon>
        <taxon>Hexacorallia</taxon>
        <taxon>Actiniaria</taxon>
        <taxon>Aiptasiidae</taxon>
        <taxon>Exaiptasia</taxon>
    </lineage>
</organism>
<dbReference type="InterPro" id="IPR003599">
    <property type="entry name" value="Ig_sub"/>
</dbReference>
<dbReference type="InterPro" id="IPR003598">
    <property type="entry name" value="Ig_sub2"/>
</dbReference>
<dbReference type="CDD" id="cd00096">
    <property type="entry name" value="Ig"/>
    <property type="match status" value="1"/>
</dbReference>
<dbReference type="InterPro" id="IPR013098">
    <property type="entry name" value="Ig_I-set"/>
</dbReference>
<keyword evidence="6" id="KW-1185">Reference proteome</keyword>
<dbReference type="InterPro" id="IPR007110">
    <property type="entry name" value="Ig-like_dom"/>
</dbReference>
<dbReference type="GO" id="GO:0043025">
    <property type="term" value="C:neuronal cell body"/>
    <property type="evidence" value="ECO:0007669"/>
    <property type="project" value="TreeGrafter"/>
</dbReference>
<dbReference type="InterPro" id="IPR036179">
    <property type="entry name" value="Ig-like_dom_sf"/>
</dbReference>
<dbReference type="InterPro" id="IPR013783">
    <property type="entry name" value="Ig-like_fold"/>
</dbReference>
<dbReference type="GO" id="GO:0050808">
    <property type="term" value="P:synapse organization"/>
    <property type="evidence" value="ECO:0007669"/>
    <property type="project" value="TreeGrafter"/>
</dbReference>
<sequence length="166" mass="18532">MPKGRHVTTNNRLVITNTKRHDKGPYMCRGINNQGNVFAMVVLNVYSVITPVIVQTSPNNVTVDKVMSRVKLNCSATGSPLPTIEWSKDDRPLSVSTTVRQTNKETIGELVIDSFMPRDQGRYKCFFRNYENGTAETEIQVSLMSCGDPGKPLNGYRTGNEFWAGN</sequence>
<evidence type="ECO:0000256" key="3">
    <source>
        <dbReference type="ARBA" id="ARBA00023319"/>
    </source>
</evidence>
<dbReference type="GeneID" id="110231380"/>
<dbReference type="FunFam" id="2.60.40.10:FF:000032">
    <property type="entry name" value="palladin isoform X1"/>
    <property type="match status" value="1"/>
</dbReference>
<dbReference type="SMART" id="SM00408">
    <property type="entry name" value="IGc2"/>
    <property type="match status" value="1"/>
</dbReference>
<proteinExistence type="predicted"/>
<name>A0A913YDH6_EXADI</name>
<keyword evidence="3" id="KW-0393">Immunoglobulin domain</keyword>
<dbReference type="GO" id="GO:0030424">
    <property type="term" value="C:axon"/>
    <property type="evidence" value="ECO:0007669"/>
    <property type="project" value="TreeGrafter"/>
</dbReference>
<dbReference type="Gene3D" id="2.60.40.10">
    <property type="entry name" value="Immunoglobulins"/>
    <property type="match status" value="2"/>
</dbReference>
<dbReference type="PANTHER" id="PTHR45080">
    <property type="entry name" value="CONTACTIN 5"/>
    <property type="match status" value="1"/>
</dbReference>